<dbReference type="EMBL" id="JAFLNA010000008">
    <property type="protein sequence ID" value="MBO0132209.1"/>
    <property type="molecule type" value="Genomic_DNA"/>
</dbReference>
<comment type="caution">
    <text evidence="1">The sequence shown here is derived from an EMBL/GenBank/DDBJ whole genome shotgun (WGS) entry which is preliminary data.</text>
</comment>
<keyword evidence="2" id="KW-1185">Reference proteome</keyword>
<dbReference type="Proteomes" id="UP000664699">
    <property type="component" value="Unassembled WGS sequence"/>
</dbReference>
<organism evidence="1 2">
    <name type="scientific">Agrobacterium burrii</name>
    <dbReference type="NCBI Taxonomy" id="2815339"/>
    <lineage>
        <taxon>Bacteria</taxon>
        <taxon>Pseudomonadati</taxon>
        <taxon>Pseudomonadota</taxon>
        <taxon>Alphaproteobacteria</taxon>
        <taxon>Hyphomicrobiales</taxon>
        <taxon>Rhizobiaceae</taxon>
        <taxon>Rhizobium/Agrobacterium group</taxon>
        <taxon>Agrobacterium</taxon>
        <taxon>Agrobacterium tumefaciens complex</taxon>
    </lineage>
</organism>
<dbReference type="RefSeq" id="WP_207134651.1">
    <property type="nucleotide sequence ID" value="NZ_JAFLNA010000008.1"/>
</dbReference>
<sequence>MTVIDERLALGGSDFLIQLEGDAKALVRDWKKAASTNTYIVGNSRDFDQFAKLFVEALGANYAGAATFWPEALGVVDENGKRMFTPGNRYIGRPKVDRPDLLFCQSIIASSREVRGMISTVLDLINVGNIRICTLHITDTAKTDLETYFDNDSELPVSVLSPDIVQRSDDGWKLQTMYYNLLEAALGSNTWALPAFARDRIRNLPKPTQRQALDF</sequence>
<reference evidence="1 2" key="1">
    <citation type="submission" date="2021-03" db="EMBL/GenBank/DDBJ databases">
        <title>Whole genome sequence of Agrobacterium sp. strain Rnr.</title>
        <authorList>
            <person name="Mafakheri H."/>
            <person name="Taghavi S.M."/>
            <person name="Nemanja K."/>
            <person name="Osdaghi E."/>
        </authorList>
    </citation>
    <scope>NUCLEOTIDE SEQUENCE [LARGE SCALE GENOMIC DNA]</scope>
    <source>
        <strain evidence="1 2">Rnr</strain>
    </source>
</reference>
<name>A0ABS3EJR3_9HYPH</name>
<gene>
    <name evidence="1" type="ORF">JZX89_15860</name>
</gene>
<proteinExistence type="predicted"/>
<evidence type="ECO:0008006" key="3">
    <source>
        <dbReference type="Google" id="ProtNLM"/>
    </source>
</evidence>
<protein>
    <recommendedName>
        <fullName evidence="3">SnoaL-like domain-containing protein</fullName>
    </recommendedName>
</protein>
<accession>A0ABS3EJR3</accession>
<evidence type="ECO:0000313" key="2">
    <source>
        <dbReference type="Proteomes" id="UP000664699"/>
    </source>
</evidence>
<evidence type="ECO:0000313" key="1">
    <source>
        <dbReference type="EMBL" id="MBO0132209.1"/>
    </source>
</evidence>